<keyword evidence="2" id="KW-1185">Reference proteome</keyword>
<gene>
    <name evidence="1" type="ORF">BJ138DRAFT_1150185</name>
</gene>
<proteinExistence type="predicted"/>
<accession>A0ACB8AEN5</accession>
<protein>
    <submittedName>
        <fullName evidence="1">Uncharacterized protein</fullName>
    </submittedName>
</protein>
<comment type="caution">
    <text evidence="1">The sequence shown here is derived from an EMBL/GenBank/DDBJ whole genome shotgun (WGS) entry which is preliminary data.</text>
</comment>
<sequence length="473" mass="52641">MSKRSRPFLSVSTCRDDHPSKDSPAKVSSISPPSGSEITRRLKHAFNINWNNVSGANAALSVVPHKKQHPDARRVENRPSECDVPSVRQRTLSSSSEATIRVSGPRKARRKLGTKAAKGNSVSSTTPKSSPKNVKASPRASKSSPTTPKSPPRSSKSPPKEFLKPHKPSRHKRQHSISFGALNSEQDENEEEDIAAITNRLLAVAPAAALAITPPLSTHFPGNEDNIYDTSFLDLSLDLPPSPEPPKPTVDSPRCQRPVVSNYIGYSIAQGTKDGLWPSGDHTDASDTVTPYGHSDIIFRIRLYEDHVTLWDAPQGTSYALPVQLLLKCVQSENRVFDPRAIPDIFWIELKCCAVPPRHIPDQPNGRSLMFVTCYRGATIARFTANFGTPPLDVQRGIHIEQVWHPTMDRDGEWGWYARAWIPLRMELFDIAETRTLRLEARVWIDEDDKQKQPFEAGAELTVSHLLKSRMMV</sequence>
<dbReference type="Proteomes" id="UP000790377">
    <property type="component" value="Unassembled WGS sequence"/>
</dbReference>
<reference evidence="1" key="1">
    <citation type="journal article" date="2021" name="New Phytol.">
        <title>Evolutionary innovations through gain and loss of genes in the ectomycorrhizal Boletales.</title>
        <authorList>
            <person name="Wu G."/>
            <person name="Miyauchi S."/>
            <person name="Morin E."/>
            <person name="Kuo A."/>
            <person name="Drula E."/>
            <person name="Varga T."/>
            <person name="Kohler A."/>
            <person name="Feng B."/>
            <person name="Cao Y."/>
            <person name="Lipzen A."/>
            <person name="Daum C."/>
            <person name="Hundley H."/>
            <person name="Pangilinan J."/>
            <person name="Johnson J."/>
            <person name="Barry K."/>
            <person name="LaButti K."/>
            <person name="Ng V."/>
            <person name="Ahrendt S."/>
            <person name="Min B."/>
            <person name="Choi I.G."/>
            <person name="Park H."/>
            <person name="Plett J.M."/>
            <person name="Magnuson J."/>
            <person name="Spatafora J.W."/>
            <person name="Nagy L.G."/>
            <person name="Henrissat B."/>
            <person name="Grigoriev I.V."/>
            <person name="Yang Z.L."/>
            <person name="Xu J."/>
            <person name="Martin F.M."/>
        </authorList>
    </citation>
    <scope>NUCLEOTIDE SEQUENCE</scope>
    <source>
        <strain evidence="1">ATCC 28755</strain>
    </source>
</reference>
<organism evidence="1 2">
    <name type="scientific">Hygrophoropsis aurantiaca</name>
    <dbReference type="NCBI Taxonomy" id="72124"/>
    <lineage>
        <taxon>Eukaryota</taxon>
        <taxon>Fungi</taxon>
        <taxon>Dikarya</taxon>
        <taxon>Basidiomycota</taxon>
        <taxon>Agaricomycotina</taxon>
        <taxon>Agaricomycetes</taxon>
        <taxon>Agaricomycetidae</taxon>
        <taxon>Boletales</taxon>
        <taxon>Coniophorineae</taxon>
        <taxon>Hygrophoropsidaceae</taxon>
        <taxon>Hygrophoropsis</taxon>
    </lineage>
</organism>
<evidence type="ECO:0000313" key="2">
    <source>
        <dbReference type="Proteomes" id="UP000790377"/>
    </source>
</evidence>
<name>A0ACB8AEN5_9AGAM</name>
<dbReference type="EMBL" id="MU267672">
    <property type="protein sequence ID" value="KAH7911620.1"/>
    <property type="molecule type" value="Genomic_DNA"/>
</dbReference>
<evidence type="ECO:0000313" key="1">
    <source>
        <dbReference type="EMBL" id="KAH7911620.1"/>
    </source>
</evidence>